<dbReference type="CDD" id="cd04657">
    <property type="entry name" value="Piwi_ago-like"/>
    <property type="match status" value="1"/>
</dbReference>
<proteinExistence type="inferred from homology"/>
<dbReference type="SUPFAM" id="SSF53098">
    <property type="entry name" value="Ribonuclease H-like"/>
    <property type="match status" value="1"/>
</dbReference>
<dbReference type="InterPro" id="IPR014811">
    <property type="entry name" value="ArgoL1"/>
</dbReference>
<dbReference type="GO" id="GO:0031047">
    <property type="term" value="P:regulatory ncRNA-mediated gene silencing"/>
    <property type="evidence" value="ECO:0000318"/>
    <property type="project" value="GO_Central"/>
</dbReference>
<dbReference type="GO" id="GO:0004521">
    <property type="term" value="F:RNA endonuclease activity"/>
    <property type="evidence" value="ECO:0000318"/>
    <property type="project" value="GO_Central"/>
</dbReference>
<dbReference type="InterPro" id="IPR036397">
    <property type="entry name" value="RNaseH_sf"/>
</dbReference>
<dbReference type="InterPro" id="IPR032474">
    <property type="entry name" value="Argonaute_N"/>
</dbReference>
<evidence type="ECO:0000313" key="7">
    <source>
        <dbReference type="Proteomes" id="UP000019116"/>
    </source>
</evidence>
<dbReference type="InterPro" id="IPR003100">
    <property type="entry name" value="PAZ_dom"/>
</dbReference>
<dbReference type="STRING" id="4565.A0A3B6AYI3"/>
<comment type="similarity">
    <text evidence="1">Belongs to the argonaute family. Ago subfamily.</text>
</comment>
<feature type="region of interest" description="Disordered" evidence="3">
    <location>
        <begin position="17"/>
        <end position="37"/>
    </location>
</feature>
<dbReference type="GO" id="GO:0005634">
    <property type="term" value="C:nucleus"/>
    <property type="evidence" value="ECO:0000318"/>
    <property type="project" value="GO_Central"/>
</dbReference>
<feature type="domain" description="PAZ" evidence="4">
    <location>
        <begin position="252"/>
        <end position="365"/>
    </location>
</feature>
<evidence type="ECO:0000256" key="2">
    <source>
        <dbReference type="ARBA" id="ARBA00023158"/>
    </source>
</evidence>
<evidence type="ECO:0000256" key="1">
    <source>
        <dbReference type="ARBA" id="ARBA00008201"/>
    </source>
</evidence>
<dbReference type="InterPro" id="IPR012337">
    <property type="entry name" value="RNaseH-like_sf"/>
</dbReference>
<evidence type="ECO:0000259" key="4">
    <source>
        <dbReference type="PROSITE" id="PS50821"/>
    </source>
</evidence>
<dbReference type="Pfam" id="PF08699">
    <property type="entry name" value="ArgoL1"/>
    <property type="match status" value="1"/>
</dbReference>
<sequence>MSCMPCLRARAMRKKNRNLRSSGGDEGGITSGLSSRHPFSIPKRNGFVSVGESCILKTNHFKPSTYCDNIYRYEVFMNYEFLSSGPSHATAISCGVKRAVMRKLCKMYRESHLRGRRPAYDGRNRLYASGPFSFESETFVITLQNEEDSLDYGQTPQRPTTVFSVTITYNAFLTGAIDSEEFIQACNTVLCESPIEGHFRVGRSFYRSSAMFHELGGGLKGCCGFYRSIQRSQMGLSLNIDTSYKAFIKPQLVIDFVAELLCRRISDGPINYIERLKIAKALHGIKVYVTHRGDVRKKYRISGLSSEGASKLSFPVGDHGTQKTVMQYFQEKHGYDIQHFVLPCLQVGNQQRPNYLPMEVCKIAEGQHYREQLNEEQLSALREVTCQRPIEKELAILQTSKLYNADPYTKEFGITFYNKLTTVEGRVLPPPYLKFLDRTGKNDVLVLPKVGKWDMWCKKMVNGGVVNTWACINFAWEVTDAHALNFCDELVLMCNVSGMDLRPEPVLPVAAYDPKSVARSLKKHHKRVMNILGPRRQKLDLLILILPDNNGTLYGDIKRILETDIGVVSQCCLAKHVFMPKKQYFANVALKINVKAGGRNTVLVSALERKLPRIGKIPTIIFGADVSHPHPGEGCSSPSIAAVVASQDWPEITKYAGLVSPQTHREEVINNLFNEETGGMIKEHLISFRRATGCIPGRIIFYRDGVSNGQLNQVLDVELSAIKKACASLDPCYSPRVTFVVVQKRHHTRLFSDNYDVVSTIYGSGNVLPGTVIDKEVCHPTDFDFYLCSHAVTKGVSRPVRYHVLWDENKFTANALQTLTNHLCYTYARCTSSVSVVPPVYYAHLLASRGRLYIKRGHEGSFPVLSENVKGVMFFC</sequence>
<dbReference type="PROSITE" id="PS50821">
    <property type="entry name" value="PAZ"/>
    <property type="match status" value="1"/>
</dbReference>
<dbReference type="Gene3D" id="3.30.420.10">
    <property type="entry name" value="Ribonuclease H-like superfamily/Ribonuclease H"/>
    <property type="match status" value="1"/>
</dbReference>
<dbReference type="Gramene" id="TraesCS2A02G258100.1">
    <property type="protein sequence ID" value="TraesCS2A02G258100.1"/>
    <property type="gene ID" value="TraesCS2A02G258100"/>
</dbReference>
<dbReference type="SUPFAM" id="SSF101690">
    <property type="entry name" value="PAZ domain"/>
    <property type="match status" value="1"/>
</dbReference>
<dbReference type="Pfam" id="PF02170">
    <property type="entry name" value="PAZ"/>
    <property type="match status" value="1"/>
</dbReference>
<evidence type="ECO:0000313" key="6">
    <source>
        <dbReference type="EnsemblPlants" id="TraesCS2A02G258100.1"/>
    </source>
</evidence>
<reference evidence="6" key="1">
    <citation type="submission" date="2018-08" db="EMBL/GenBank/DDBJ databases">
        <authorList>
            <person name="Rossello M."/>
        </authorList>
    </citation>
    <scope>NUCLEOTIDE SEQUENCE [LARGE SCALE GENOMIC DNA]</scope>
    <source>
        <strain evidence="6">cv. Chinese Spring</strain>
    </source>
</reference>
<dbReference type="Proteomes" id="UP000019116">
    <property type="component" value="Chromosome 2A"/>
</dbReference>
<keyword evidence="2" id="KW-0943">RNA-mediated gene silencing</keyword>
<dbReference type="InterPro" id="IPR032473">
    <property type="entry name" value="Argonaute_Mid_dom"/>
</dbReference>
<dbReference type="Gramene" id="TraesCS2A03G0625100.1">
    <property type="protein sequence ID" value="TraesCS2A03G0625100.1.CDS"/>
    <property type="gene ID" value="TraesCS2A03G0625100"/>
</dbReference>
<dbReference type="Pfam" id="PF16488">
    <property type="entry name" value="ArgoL2"/>
    <property type="match status" value="1"/>
</dbReference>
<organism evidence="6">
    <name type="scientific">Triticum aestivum</name>
    <name type="common">Wheat</name>
    <dbReference type="NCBI Taxonomy" id="4565"/>
    <lineage>
        <taxon>Eukaryota</taxon>
        <taxon>Viridiplantae</taxon>
        <taxon>Streptophyta</taxon>
        <taxon>Embryophyta</taxon>
        <taxon>Tracheophyta</taxon>
        <taxon>Spermatophyta</taxon>
        <taxon>Magnoliopsida</taxon>
        <taxon>Liliopsida</taxon>
        <taxon>Poales</taxon>
        <taxon>Poaceae</taxon>
        <taxon>BOP clade</taxon>
        <taxon>Pooideae</taxon>
        <taxon>Triticodae</taxon>
        <taxon>Triticeae</taxon>
        <taxon>Triticinae</taxon>
        <taxon>Triticum</taxon>
    </lineage>
</organism>
<dbReference type="Gene3D" id="2.170.260.10">
    <property type="entry name" value="paz domain"/>
    <property type="match status" value="1"/>
</dbReference>
<dbReference type="Gene3D" id="3.40.50.2300">
    <property type="match status" value="1"/>
</dbReference>
<dbReference type="SMART" id="SM00950">
    <property type="entry name" value="Piwi"/>
    <property type="match status" value="1"/>
</dbReference>
<accession>A0A3B6AYI3</accession>
<dbReference type="GO" id="GO:0003723">
    <property type="term" value="F:RNA binding"/>
    <property type="evidence" value="ECO:0000318"/>
    <property type="project" value="GO_Central"/>
</dbReference>
<dbReference type="Pfam" id="PF02171">
    <property type="entry name" value="Piwi"/>
    <property type="match status" value="1"/>
</dbReference>
<dbReference type="SMR" id="A0A3B6AYI3"/>
<dbReference type="Pfam" id="PF16487">
    <property type="entry name" value="ArgoMid"/>
    <property type="match status" value="1"/>
</dbReference>
<name>A0A3B6AYI3_WHEAT</name>
<dbReference type="Pfam" id="PF16486">
    <property type="entry name" value="ArgoN"/>
    <property type="match status" value="1"/>
</dbReference>
<feature type="domain" description="Piwi" evidence="5">
    <location>
        <begin position="541"/>
        <end position="855"/>
    </location>
</feature>
<dbReference type="PROSITE" id="PS50822">
    <property type="entry name" value="PIWI"/>
    <property type="match status" value="1"/>
</dbReference>
<dbReference type="InterPro" id="IPR036085">
    <property type="entry name" value="PAZ_dom_sf"/>
</dbReference>
<dbReference type="GO" id="GO:0005737">
    <property type="term" value="C:cytoplasm"/>
    <property type="evidence" value="ECO:0000318"/>
    <property type="project" value="GO_Central"/>
</dbReference>
<dbReference type="PANTHER" id="PTHR22891">
    <property type="entry name" value="EUKARYOTIC TRANSLATION INITIATION FACTOR 2C"/>
    <property type="match status" value="1"/>
</dbReference>
<dbReference type="InterPro" id="IPR045246">
    <property type="entry name" value="Piwi_ago-like"/>
</dbReference>
<evidence type="ECO:0000259" key="5">
    <source>
        <dbReference type="PROSITE" id="PS50822"/>
    </source>
</evidence>
<dbReference type="EnsemblPlants" id="TraesCS2A02G258100.1">
    <property type="protein sequence ID" value="TraesCS2A02G258100.1"/>
    <property type="gene ID" value="TraesCS2A02G258100"/>
</dbReference>
<dbReference type="CDD" id="cd02846">
    <property type="entry name" value="PAZ_argonaute_like"/>
    <property type="match status" value="1"/>
</dbReference>
<dbReference type="SMART" id="SM00949">
    <property type="entry name" value="PAZ"/>
    <property type="match status" value="1"/>
</dbReference>
<dbReference type="PaxDb" id="4565-Traes_2AL_14C6F7F45.2"/>
<dbReference type="InterPro" id="IPR032472">
    <property type="entry name" value="ArgoL2"/>
</dbReference>
<reference evidence="6" key="2">
    <citation type="submission" date="2018-10" db="UniProtKB">
        <authorList>
            <consortium name="EnsemblPlants"/>
        </authorList>
    </citation>
    <scope>IDENTIFICATION</scope>
</reference>
<dbReference type="FunFam" id="3.40.50.2300:FF:000110">
    <property type="entry name" value="Argonaute 10"/>
    <property type="match status" value="1"/>
</dbReference>
<dbReference type="SMART" id="SM01163">
    <property type="entry name" value="DUF1785"/>
    <property type="match status" value="1"/>
</dbReference>
<dbReference type="InterPro" id="IPR003165">
    <property type="entry name" value="Piwi"/>
</dbReference>
<keyword evidence="7" id="KW-1185">Reference proteome</keyword>
<evidence type="ECO:0000256" key="3">
    <source>
        <dbReference type="SAM" id="MobiDB-lite"/>
    </source>
</evidence>
<protein>
    <submittedName>
        <fullName evidence="6">Uncharacterized protein</fullName>
    </submittedName>
</protein>
<dbReference type="AlphaFoldDB" id="A0A3B6AYI3"/>